<accession>A0AAW9NC73</accession>
<keyword evidence="5" id="KW-1185">Reference proteome</keyword>
<evidence type="ECO:0000313" key="4">
    <source>
        <dbReference type="EMBL" id="MEC0273047.1"/>
    </source>
</evidence>
<organism evidence="4 5">
    <name type="scientific">Peribacillus castrilensis</name>
    <dbReference type="NCBI Taxonomy" id="2897690"/>
    <lineage>
        <taxon>Bacteria</taxon>
        <taxon>Bacillati</taxon>
        <taxon>Bacillota</taxon>
        <taxon>Bacilli</taxon>
        <taxon>Bacillales</taxon>
        <taxon>Bacillaceae</taxon>
        <taxon>Peribacillus</taxon>
    </lineage>
</organism>
<name>A0AAW9NC73_9BACI</name>
<feature type="transmembrane region" description="Helical" evidence="1">
    <location>
        <begin position="88"/>
        <end position="112"/>
    </location>
</feature>
<dbReference type="EMBL" id="JARNBH010000008">
    <property type="protein sequence ID" value="MEC0273047.1"/>
    <property type="molecule type" value="Genomic_DNA"/>
</dbReference>
<keyword evidence="1" id="KW-0812">Transmembrane</keyword>
<feature type="chain" id="PRO_5043948135" evidence="2">
    <location>
        <begin position="26"/>
        <end position="225"/>
    </location>
</feature>
<reference evidence="4 5" key="1">
    <citation type="submission" date="2023-03" db="EMBL/GenBank/DDBJ databases">
        <title>Bacillus Genome Sequencing.</title>
        <authorList>
            <person name="Dunlap C."/>
        </authorList>
    </citation>
    <scope>NUCLEOTIDE SEQUENCE [LARGE SCALE GENOMIC DNA]</scope>
    <source>
        <strain evidence="4 5">B-41290</strain>
    </source>
</reference>
<sequence length="225" mass="24873">MFKKILSTLIVLTIIISTMPNSSNANTKATEVYSVQQELVEELQDKYNNVGEFLEDNFTKEEINLIKDEYVKEFDEDLDLNQTITPRALSFFVQVLANALGAILATAAVFSLSSATTWLKNRIQKDGAETSTCGQVKISGKNFNPSNRAYWIGSGYSNSPDKVKALQEYINRAKIGHTLTTDGIYGPKTDKAIRALQGKMGLTKDGIVGTNTWMKMGGKNNVVCR</sequence>
<dbReference type="InterPro" id="IPR002477">
    <property type="entry name" value="Peptidoglycan-bd-like"/>
</dbReference>
<dbReference type="Gene3D" id="1.10.101.10">
    <property type="entry name" value="PGBD-like superfamily/PGBD"/>
    <property type="match status" value="1"/>
</dbReference>
<proteinExistence type="predicted"/>
<dbReference type="SUPFAM" id="SSF47090">
    <property type="entry name" value="PGBD-like"/>
    <property type="match status" value="1"/>
</dbReference>
<evidence type="ECO:0000259" key="3">
    <source>
        <dbReference type="Pfam" id="PF01471"/>
    </source>
</evidence>
<feature type="signal peptide" evidence="2">
    <location>
        <begin position="1"/>
        <end position="25"/>
    </location>
</feature>
<dbReference type="InterPro" id="IPR036366">
    <property type="entry name" value="PGBDSf"/>
</dbReference>
<evidence type="ECO:0000256" key="1">
    <source>
        <dbReference type="SAM" id="Phobius"/>
    </source>
</evidence>
<comment type="caution">
    <text evidence="4">The sequence shown here is derived from an EMBL/GenBank/DDBJ whole genome shotgun (WGS) entry which is preliminary data.</text>
</comment>
<dbReference type="Proteomes" id="UP001307168">
    <property type="component" value="Unassembled WGS sequence"/>
</dbReference>
<keyword evidence="1" id="KW-0472">Membrane</keyword>
<evidence type="ECO:0000256" key="2">
    <source>
        <dbReference type="SAM" id="SignalP"/>
    </source>
</evidence>
<dbReference type="InterPro" id="IPR036365">
    <property type="entry name" value="PGBD-like_sf"/>
</dbReference>
<protein>
    <submittedName>
        <fullName evidence="4">Peptidoglycan-binding protein</fullName>
    </submittedName>
</protein>
<keyword evidence="2" id="KW-0732">Signal</keyword>
<keyword evidence="1" id="KW-1133">Transmembrane helix</keyword>
<evidence type="ECO:0000313" key="5">
    <source>
        <dbReference type="Proteomes" id="UP001307168"/>
    </source>
</evidence>
<dbReference type="RefSeq" id="WP_134784117.1">
    <property type="nucleotide sequence ID" value="NZ_JARNBG010000001.1"/>
</dbReference>
<dbReference type="AlphaFoldDB" id="A0AAW9NC73"/>
<dbReference type="Pfam" id="PF01471">
    <property type="entry name" value="PG_binding_1"/>
    <property type="match status" value="1"/>
</dbReference>
<gene>
    <name evidence="4" type="ORF">P4706_08160</name>
</gene>
<feature type="domain" description="Peptidoglycan binding-like" evidence="3">
    <location>
        <begin position="161"/>
        <end position="216"/>
    </location>
</feature>